<sequence length="209" mass="24422">MDIIKKSEKQCSKKVYKRGYIGRPSNRRDGYYSERFNTSGYGRNRHYQHLPERFSNYPRGQRPRFKHNNKKYQISPLMGKNYQTHKINQLKIQKKDSSDIESERTTGVIKITEKNRKNFIKNVTKILSNLSKDELIQKCITLITNNSTYIPSALVLPEGFDEQIDLEQNFSFLEYLENQTPTRSPSISDSEYVPAMEYGIATPSYTGQD</sequence>
<gene>
    <name evidence="1" type="ORF">A3Q56_02194</name>
</gene>
<accession>A0A177B6Y4</accession>
<evidence type="ECO:0000313" key="1">
    <source>
        <dbReference type="EMBL" id="OAF70057.1"/>
    </source>
</evidence>
<reference evidence="1 2" key="1">
    <citation type="submission" date="2016-04" db="EMBL/GenBank/DDBJ databases">
        <title>The genome of Intoshia linei affirms orthonectids as highly simplified spiralians.</title>
        <authorList>
            <person name="Mikhailov K.V."/>
            <person name="Slusarev G.S."/>
            <person name="Nikitin M.A."/>
            <person name="Logacheva M.D."/>
            <person name="Penin A."/>
            <person name="Aleoshin V."/>
            <person name="Panchin Y.V."/>
        </authorList>
    </citation>
    <scope>NUCLEOTIDE SEQUENCE [LARGE SCALE GENOMIC DNA]</scope>
    <source>
        <strain evidence="1">Intl2013</strain>
        <tissue evidence="1">Whole animal</tissue>
    </source>
</reference>
<dbReference type="AlphaFoldDB" id="A0A177B6Y4"/>
<dbReference type="EMBL" id="LWCA01000193">
    <property type="protein sequence ID" value="OAF70057.1"/>
    <property type="molecule type" value="Genomic_DNA"/>
</dbReference>
<keyword evidence="2" id="KW-1185">Reference proteome</keyword>
<evidence type="ECO:0000313" key="2">
    <source>
        <dbReference type="Proteomes" id="UP000078046"/>
    </source>
</evidence>
<comment type="caution">
    <text evidence="1">The sequence shown here is derived from an EMBL/GenBank/DDBJ whole genome shotgun (WGS) entry which is preliminary data.</text>
</comment>
<name>A0A177B6Y4_9BILA</name>
<organism evidence="1 2">
    <name type="scientific">Intoshia linei</name>
    <dbReference type="NCBI Taxonomy" id="1819745"/>
    <lineage>
        <taxon>Eukaryota</taxon>
        <taxon>Metazoa</taxon>
        <taxon>Spiralia</taxon>
        <taxon>Lophotrochozoa</taxon>
        <taxon>Mesozoa</taxon>
        <taxon>Orthonectida</taxon>
        <taxon>Rhopaluridae</taxon>
        <taxon>Intoshia</taxon>
    </lineage>
</organism>
<proteinExistence type="predicted"/>
<protein>
    <submittedName>
        <fullName evidence="1">Uncharacterized protein</fullName>
    </submittedName>
</protein>
<dbReference type="Proteomes" id="UP000078046">
    <property type="component" value="Unassembled WGS sequence"/>
</dbReference>